<keyword evidence="5" id="KW-0472">Membrane</keyword>
<keyword evidence="5" id="KW-0812">Transmembrane</keyword>
<evidence type="ECO:0000313" key="7">
    <source>
        <dbReference type="Proteomes" id="UP000054988"/>
    </source>
</evidence>
<name>A0A0W0FBP4_MONRR</name>
<reference evidence="6 7" key="1">
    <citation type="submission" date="2015-12" db="EMBL/GenBank/DDBJ databases">
        <title>Draft genome sequence of Moniliophthora roreri, the causal agent of frosty pod rot of cacao.</title>
        <authorList>
            <person name="Aime M.C."/>
            <person name="Diaz-Valderrama J.R."/>
            <person name="Kijpornyongpan T."/>
            <person name="Phillips-Mora W."/>
        </authorList>
    </citation>
    <scope>NUCLEOTIDE SEQUENCE [LARGE SCALE GENOMIC DNA]</scope>
    <source>
        <strain evidence="6 7">MCA 2952</strain>
    </source>
</reference>
<dbReference type="InterPro" id="IPR001128">
    <property type="entry name" value="Cyt_P450"/>
</dbReference>
<protein>
    <submittedName>
        <fullName evidence="6">Putative monooxygenase</fullName>
    </submittedName>
</protein>
<comment type="caution">
    <text evidence="6">The sequence shown here is derived from an EMBL/GenBank/DDBJ whole genome shotgun (WGS) entry which is preliminary data.</text>
</comment>
<dbReference type="SUPFAM" id="SSF48264">
    <property type="entry name" value="Cytochrome P450"/>
    <property type="match status" value="1"/>
</dbReference>
<keyword evidence="6" id="KW-0503">Monooxygenase</keyword>
<gene>
    <name evidence="6" type="ORF">WG66_13719</name>
</gene>
<dbReference type="AlphaFoldDB" id="A0A0W0FBP4"/>
<dbReference type="EMBL" id="LATX01002149">
    <property type="protein sequence ID" value="KTB33652.1"/>
    <property type="molecule type" value="Genomic_DNA"/>
</dbReference>
<dbReference type="GO" id="GO:0005506">
    <property type="term" value="F:iron ion binding"/>
    <property type="evidence" value="ECO:0007669"/>
    <property type="project" value="InterPro"/>
</dbReference>
<evidence type="ECO:0000256" key="4">
    <source>
        <dbReference type="ARBA" id="ARBA00023004"/>
    </source>
</evidence>
<dbReference type="Pfam" id="PF00067">
    <property type="entry name" value="p450"/>
    <property type="match status" value="2"/>
</dbReference>
<keyword evidence="5" id="KW-1133">Transmembrane helix</keyword>
<evidence type="ECO:0000256" key="3">
    <source>
        <dbReference type="ARBA" id="ARBA00023002"/>
    </source>
</evidence>
<evidence type="ECO:0000313" key="6">
    <source>
        <dbReference type="EMBL" id="KTB33652.1"/>
    </source>
</evidence>
<dbReference type="GO" id="GO:0004497">
    <property type="term" value="F:monooxygenase activity"/>
    <property type="evidence" value="ECO:0007669"/>
    <property type="project" value="UniProtKB-KW"/>
</dbReference>
<dbReference type="Proteomes" id="UP000054988">
    <property type="component" value="Unassembled WGS sequence"/>
</dbReference>
<keyword evidence="3" id="KW-0560">Oxidoreductase</keyword>
<proteinExistence type="inferred from homology"/>
<comment type="similarity">
    <text evidence="1">Belongs to the cytochrome P450 family.</text>
</comment>
<sequence length="485" mass="55677">MGTSQLPAAESVWNAALYAILLALAVTVWLSRTYSDRPIGVRARSDLPGPRGIPFLGNLLLVYPHRKRMLMFMDELQETYGELFTFTMPGWGRNIVVNRPEWLEHIRKRDTQLYGKGPVELAIFGEFPGERSAFGSEGNDWKLSRRIIQYMFKVENGEIGDNCICWLSRPIFTTKTFDEHVSQAMNEAMPLTVSLVESLAAHNATFDFNKLSGRLALMIFCKMALNNDLDLLSKTPEYLVARNPLMDAVYTMNSISSSRLYNPFWRVTEKFDGTHTRFRTARSEISKIIDEIVQERRKLHSSGALECGKDFLSALLDNPSLEDDQKLLRDTLVTLLFAARDNIQNVLGWSLYELGRSPQWLERMRNECRSHEDVHLIQYKDLSKYPIHQAVFYETLRLWPGVPKNARRALADDVLPAIPDQGFQEVMVAKGDYVLWSDFAMMRNEKVWGADAKEFNPGRHLNPEGQFVKPPYPKFHAFGMGPRLW</sequence>
<keyword evidence="4" id="KW-0408">Iron</keyword>
<dbReference type="GO" id="GO:0020037">
    <property type="term" value="F:heme binding"/>
    <property type="evidence" value="ECO:0007669"/>
    <property type="project" value="InterPro"/>
</dbReference>
<evidence type="ECO:0000256" key="1">
    <source>
        <dbReference type="ARBA" id="ARBA00010617"/>
    </source>
</evidence>
<evidence type="ECO:0000256" key="2">
    <source>
        <dbReference type="ARBA" id="ARBA00022723"/>
    </source>
</evidence>
<evidence type="ECO:0000256" key="5">
    <source>
        <dbReference type="SAM" id="Phobius"/>
    </source>
</evidence>
<dbReference type="PANTHER" id="PTHR24296">
    <property type="entry name" value="CYTOCHROME P450"/>
    <property type="match status" value="1"/>
</dbReference>
<accession>A0A0W0FBP4</accession>
<organism evidence="6 7">
    <name type="scientific">Moniliophthora roreri</name>
    <name type="common">Frosty pod rot fungus</name>
    <name type="synonym">Monilia roreri</name>
    <dbReference type="NCBI Taxonomy" id="221103"/>
    <lineage>
        <taxon>Eukaryota</taxon>
        <taxon>Fungi</taxon>
        <taxon>Dikarya</taxon>
        <taxon>Basidiomycota</taxon>
        <taxon>Agaricomycotina</taxon>
        <taxon>Agaricomycetes</taxon>
        <taxon>Agaricomycetidae</taxon>
        <taxon>Agaricales</taxon>
        <taxon>Marasmiineae</taxon>
        <taxon>Marasmiaceae</taxon>
        <taxon>Moniliophthora</taxon>
    </lineage>
</organism>
<keyword evidence="2" id="KW-0479">Metal-binding</keyword>
<feature type="transmembrane region" description="Helical" evidence="5">
    <location>
        <begin position="12"/>
        <end position="30"/>
    </location>
</feature>
<dbReference type="InterPro" id="IPR036396">
    <property type="entry name" value="Cyt_P450_sf"/>
</dbReference>
<dbReference type="Gene3D" id="1.10.630.10">
    <property type="entry name" value="Cytochrome P450"/>
    <property type="match status" value="1"/>
</dbReference>
<dbReference type="GO" id="GO:0016705">
    <property type="term" value="F:oxidoreductase activity, acting on paired donors, with incorporation or reduction of molecular oxygen"/>
    <property type="evidence" value="ECO:0007669"/>
    <property type="project" value="InterPro"/>
</dbReference>